<evidence type="ECO:0000313" key="1">
    <source>
        <dbReference type="EMBL" id="MDR7122183.1"/>
    </source>
</evidence>
<keyword evidence="2" id="KW-1185">Reference proteome</keyword>
<organism evidence="1 2">
    <name type="scientific">Rheinheimera soli</name>
    <dbReference type="NCBI Taxonomy" id="443616"/>
    <lineage>
        <taxon>Bacteria</taxon>
        <taxon>Pseudomonadati</taxon>
        <taxon>Pseudomonadota</taxon>
        <taxon>Gammaproteobacteria</taxon>
        <taxon>Chromatiales</taxon>
        <taxon>Chromatiaceae</taxon>
        <taxon>Rheinheimera</taxon>
    </lineage>
</organism>
<protein>
    <recommendedName>
        <fullName evidence="3">DUF3703 domain-containing protein</fullName>
    </recommendedName>
</protein>
<sequence length="119" mass="13571">MFSATEQAYSLEIKQAQQARRQQLWPQAWSHLERAHILGQQNFVLHLQSHWLMLKLAADQTNWPEIRGQLLRLLLTPLGHLTGRLPLGNPGSSRYPVLQPVPVPEDLKLLLSGTKDPLQ</sequence>
<dbReference type="Pfam" id="PF12487">
    <property type="entry name" value="DUF3703"/>
    <property type="match status" value="1"/>
</dbReference>
<dbReference type="InterPro" id="IPR022172">
    <property type="entry name" value="DUF3703"/>
</dbReference>
<name>A0ABU1W369_9GAMM</name>
<reference evidence="1 2" key="1">
    <citation type="submission" date="2023-07" db="EMBL/GenBank/DDBJ databases">
        <title>Sorghum-associated microbial communities from plants grown in Nebraska, USA.</title>
        <authorList>
            <person name="Schachtman D."/>
        </authorList>
    </citation>
    <scope>NUCLEOTIDE SEQUENCE [LARGE SCALE GENOMIC DNA]</scope>
    <source>
        <strain evidence="1 2">4138</strain>
    </source>
</reference>
<gene>
    <name evidence="1" type="ORF">J2W69_003141</name>
</gene>
<proteinExistence type="predicted"/>
<dbReference type="Proteomes" id="UP001257909">
    <property type="component" value="Unassembled WGS sequence"/>
</dbReference>
<evidence type="ECO:0000313" key="2">
    <source>
        <dbReference type="Proteomes" id="UP001257909"/>
    </source>
</evidence>
<comment type="caution">
    <text evidence="1">The sequence shown here is derived from an EMBL/GenBank/DDBJ whole genome shotgun (WGS) entry which is preliminary data.</text>
</comment>
<evidence type="ECO:0008006" key="3">
    <source>
        <dbReference type="Google" id="ProtNLM"/>
    </source>
</evidence>
<accession>A0ABU1W369</accession>
<dbReference type="RefSeq" id="WP_310280151.1">
    <property type="nucleotide sequence ID" value="NZ_JAVDWR010000013.1"/>
</dbReference>
<dbReference type="EMBL" id="JAVDWR010000013">
    <property type="protein sequence ID" value="MDR7122183.1"/>
    <property type="molecule type" value="Genomic_DNA"/>
</dbReference>